<gene>
    <name evidence="1" type="ORF">MICAK_2780026</name>
</gene>
<dbReference type="EMBL" id="CAIQ01000199">
    <property type="protein sequence ID" value="CCI36901.1"/>
    <property type="molecule type" value="Genomic_DNA"/>
</dbReference>
<sequence length="64" mass="7390">MKTYLWTFAQLIAFHTFVVLVVSGFPNPLLSQGFRHIDSYWTLSLHSNPCSFERSVSTYFTADN</sequence>
<comment type="caution">
    <text evidence="1">The sequence shown here is derived from an EMBL/GenBank/DDBJ whole genome shotgun (WGS) entry which is preliminary data.</text>
</comment>
<evidence type="ECO:0000313" key="2">
    <source>
        <dbReference type="Proteomes" id="UP000004047"/>
    </source>
</evidence>
<dbReference type="AlphaFoldDB" id="I4IRH7"/>
<name>I4IRH7_MICAE</name>
<reference evidence="1 2" key="1">
    <citation type="submission" date="2012-04" db="EMBL/GenBank/DDBJ databases">
        <authorList>
            <person name="Genoscope - CEA"/>
        </authorList>
    </citation>
    <scope>NUCLEOTIDE SEQUENCE [LARGE SCALE GENOMIC DNA]</scope>
    <source>
        <strain evidence="1 2">9701</strain>
    </source>
</reference>
<dbReference type="HOGENOM" id="CLU_2862797_0_0_3"/>
<proteinExistence type="predicted"/>
<protein>
    <submittedName>
        <fullName evidence="1">Uncharacterized protein</fullName>
    </submittedName>
</protein>
<accession>I4IRH7</accession>
<dbReference type="Proteomes" id="UP000004047">
    <property type="component" value="Unassembled WGS sequence"/>
</dbReference>
<organism evidence="1 2">
    <name type="scientific">Microcystis aeruginosa PCC 9701</name>
    <dbReference type="NCBI Taxonomy" id="721123"/>
    <lineage>
        <taxon>Bacteria</taxon>
        <taxon>Bacillati</taxon>
        <taxon>Cyanobacteriota</taxon>
        <taxon>Cyanophyceae</taxon>
        <taxon>Oscillatoriophycideae</taxon>
        <taxon>Chroococcales</taxon>
        <taxon>Microcystaceae</taxon>
        <taxon>Microcystis</taxon>
    </lineage>
</organism>
<evidence type="ECO:0000313" key="1">
    <source>
        <dbReference type="EMBL" id="CCI36901.1"/>
    </source>
</evidence>